<protein>
    <submittedName>
        <fullName evidence="1">Uncharacterized protein</fullName>
    </submittedName>
</protein>
<evidence type="ECO:0000313" key="1">
    <source>
        <dbReference type="EMBL" id="PON97927.1"/>
    </source>
</evidence>
<reference evidence="2" key="1">
    <citation type="submission" date="2016-06" db="EMBL/GenBank/DDBJ databases">
        <title>Parallel loss of symbiosis genes in relatives of nitrogen-fixing non-legume Parasponia.</title>
        <authorList>
            <person name="Van Velzen R."/>
            <person name="Holmer R."/>
            <person name="Bu F."/>
            <person name="Rutten L."/>
            <person name="Van Zeijl A."/>
            <person name="Liu W."/>
            <person name="Santuari L."/>
            <person name="Cao Q."/>
            <person name="Sharma T."/>
            <person name="Shen D."/>
            <person name="Roswanjaya Y."/>
            <person name="Wardhani T."/>
            <person name="Kalhor M.S."/>
            <person name="Jansen J."/>
            <person name="Van den Hoogen J."/>
            <person name="Gungor B."/>
            <person name="Hartog M."/>
            <person name="Hontelez J."/>
            <person name="Verver J."/>
            <person name="Yang W.-C."/>
            <person name="Schijlen E."/>
            <person name="Repin R."/>
            <person name="Schilthuizen M."/>
            <person name="Schranz E."/>
            <person name="Heidstra R."/>
            <person name="Miyata K."/>
            <person name="Fedorova E."/>
            <person name="Kohlen W."/>
            <person name="Bisseling T."/>
            <person name="Smit S."/>
            <person name="Geurts R."/>
        </authorList>
    </citation>
    <scope>NUCLEOTIDE SEQUENCE [LARGE SCALE GENOMIC DNA]</scope>
    <source>
        <strain evidence="2">cv. RG33-2</strain>
    </source>
</reference>
<organism evidence="1 2">
    <name type="scientific">Trema orientale</name>
    <name type="common">Charcoal tree</name>
    <name type="synonym">Celtis orientalis</name>
    <dbReference type="NCBI Taxonomy" id="63057"/>
    <lineage>
        <taxon>Eukaryota</taxon>
        <taxon>Viridiplantae</taxon>
        <taxon>Streptophyta</taxon>
        <taxon>Embryophyta</taxon>
        <taxon>Tracheophyta</taxon>
        <taxon>Spermatophyta</taxon>
        <taxon>Magnoliopsida</taxon>
        <taxon>eudicotyledons</taxon>
        <taxon>Gunneridae</taxon>
        <taxon>Pentapetalae</taxon>
        <taxon>rosids</taxon>
        <taxon>fabids</taxon>
        <taxon>Rosales</taxon>
        <taxon>Cannabaceae</taxon>
        <taxon>Trema</taxon>
    </lineage>
</organism>
<proteinExistence type="predicted"/>
<dbReference type="EMBL" id="JXTC01000028">
    <property type="protein sequence ID" value="PON97927.1"/>
    <property type="molecule type" value="Genomic_DNA"/>
</dbReference>
<dbReference type="AlphaFoldDB" id="A0A2P5FJG9"/>
<dbReference type="InParanoid" id="A0A2P5FJG9"/>
<keyword evidence="2" id="KW-1185">Reference proteome</keyword>
<evidence type="ECO:0000313" key="2">
    <source>
        <dbReference type="Proteomes" id="UP000237000"/>
    </source>
</evidence>
<gene>
    <name evidence="1" type="ORF">TorRG33x02_062420</name>
</gene>
<accession>A0A2P5FJG9</accession>
<dbReference type="Proteomes" id="UP000237000">
    <property type="component" value="Unassembled WGS sequence"/>
</dbReference>
<name>A0A2P5FJG9_TREOI</name>
<sequence>MASISSTGHCCWWRKSEAGLARLLEHSMEGSKIQDKEADADLCGEAALEWLYSLVDYDNQKESILLLVLRLLG</sequence>
<comment type="caution">
    <text evidence="1">The sequence shown here is derived from an EMBL/GenBank/DDBJ whole genome shotgun (WGS) entry which is preliminary data.</text>
</comment>